<name>A0A7L5BWZ7_9RHOB</name>
<gene>
    <name evidence="4" type="ORF">G5B40_04505</name>
</gene>
<dbReference type="Pfam" id="PF13717">
    <property type="entry name" value="Zn_ribbon_4"/>
    <property type="match status" value="1"/>
</dbReference>
<protein>
    <recommendedName>
        <fullName evidence="3">Zinc finger/thioredoxin putative domain-containing protein</fullName>
    </recommendedName>
</protein>
<dbReference type="NCBIfam" id="TIGR02098">
    <property type="entry name" value="MJ0042_CXXC"/>
    <property type="match status" value="1"/>
</dbReference>
<keyword evidence="2" id="KW-1133">Transmembrane helix</keyword>
<evidence type="ECO:0000256" key="1">
    <source>
        <dbReference type="SAM" id="MobiDB-lite"/>
    </source>
</evidence>
<keyword evidence="2" id="KW-0812">Transmembrane</keyword>
<dbReference type="Proteomes" id="UP000503336">
    <property type="component" value="Chromosome"/>
</dbReference>
<sequence length="201" mass="20962">MRLTCPSCAAEYEIEPGAIGARGRRVRCASCAKEWFQEAPVASVAEAAAAVDAARTAAREREMLRASGRETDRDAVLPPEPERPITAPEPPAIEGEPGEAARSEDARAARNLSEERRLLAMAPDEFAASLRAGEDADHGPRAGAAFLAGFATVAVLALILFAIYVKRAEIADLVPSADAPLAAYADLVDQGRAALAGLVGG</sequence>
<feature type="compositionally biased region" description="Basic and acidic residues" evidence="1">
    <location>
        <begin position="99"/>
        <end position="108"/>
    </location>
</feature>
<evidence type="ECO:0000313" key="4">
    <source>
        <dbReference type="EMBL" id="QIE54766.1"/>
    </source>
</evidence>
<dbReference type="RefSeq" id="WP_165095556.1">
    <property type="nucleotide sequence ID" value="NZ_CP049056.1"/>
</dbReference>
<evidence type="ECO:0000313" key="5">
    <source>
        <dbReference type="Proteomes" id="UP000503336"/>
    </source>
</evidence>
<dbReference type="AlphaFoldDB" id="A0A7L5BWZ7"/>
<keyword evidence="5" id="KW-1185">Reference proteome</keyword>
<feature type="transmembrane region" description="Helical" evidence="2">
    <location>
        <begin position="144"/>
        <end position="165"/>
    </location>
</feature>
<dbReference type="KEGG" id="hdh:G5B40_04505"/>
<feature type="domain" description="Zinc finger/thioredoxin putative" evidence="3">
    <location>
        <begin position="1"/>
        <end position="35"/>
    </location>
</feature>
<feature type="region of interest" description="Disordered" evidence="1">
    <location>
        <begin position="66"/>
        <end position="108"/>
    </location>
</feature>
<accession>A0A7L5BWZ7</accession>
<reference evidence="4 5" key="1">
    <citation type="submission" date="2020-02" db="EMBL/GenBank/DDBJ databases">
        <title>complete genome sequence of Rhodobacteraceae bacterium.</title>
        <authorList>
            <person name="Park J."/>
            <person name="Kim Y.-S."/>
            <person name="Kim K.-H."/>
        </authorList>
    </citation>
    <scope>NUCLEOTIDE SEQUENCE [LARGE SCALE GENOMIC DNA]</scope>
    <source>
        <strain evidence="4 5">RR4-56</strain>
    </source>
</reference>
<dbReference type="EMBL" id="CP049056">
    <property type="protein sequence ID" value="QIE54766.1"/>
    <property type="molecule type" value="Genomic_DNA"/>
</dbReference>
<feature type="compositionally biased region" description="Basic and acidic residues" evidence="1">
    <location>
        <begin position="66"/>
        <end position="83"/>
    </location>
</feature>
<proteinExistence type="predicted"/>
<dbReference type="InterPro" id="IPR011723">
    <property type="entry name" value="Znf/thioredoxin_put"/>
</dbReference>
<evidence type="ECO:0000259" key="3">
    <source>
        <dbReference type="Pfam" id="PF13717"/>
    </source>
</evidence>
<organism evidence="4 5">
    <name type="scientific">Pikeienuella piscinae</name>
    <dbReference type="NCBI Taxonomy" id="2748098"/>
    <lineage>
        <taxon>Bacteria</taxon>
        <taxon>Pseudomonadati</taxon>
        <taxon>Pseudomonadota</taxon>
        <taxon>Alphaproteobacteria</taxon>
        <taxon>Rhodobacterales</taxon>
        <taxon>Paracoccaceae</taxon>
        <taxon>Pikeienuella</taxon>
    </lineage>
</organism>
<keyword evidence="2" id="KW-0472">Membrane</keyword>
<evidence type="ECO:0000256" key="2">
    <source>
        <dbReference type="SAM" id="Phobius"/>
    </source>
</evidence>